<name>A0A2M8S569_9PAST</name>
<keyword evidence="7" id="KW-0472">Membrane</keyword>
<dbReference type="InterPro" id="IPR038765">
    <property type="entry name" value="Papain-like_cys_pep_sf"/>
</dbReference>
<keyword evidence="3" id="KW-0645">Protease</keyword>
<evidence type="ECO:0000256" key="3">
    <source>
        <dbReference type="ARBA" id="ARBA00022670"/>
    </source>
</evidence>
<dbReference type="RefSeq" id="WP_100287553.1">
    <property type="nucleotide sequence ID" value="NZ_PHHA01000002.1"/>
</dbReference>
<protein>
    <recommendedName>
        <fullName evidence="11">NlpC/P60 domain-containing protein</fullName>
    </recommendedName>
</protein>
<dbReference type="EMBL" id="PHHA01000002">
    <property type="protein sequence ID" value="PJG86277.1"/>
    <property type="molecule type" value="Genomic_DNA"/>
</dbReference>
<keyword evidence="6" id="KW-0788">Thiol protease</keyword>
<dbReference type="PANTHER" id="PTHR47360:SF3">
    <property type="entry name" value="MUREIN DD-ENDOPEPTIDASE MEPS_MUREIN LD-CARBOXYPEPTIDASE"/>
    <property type="match status" value="1"/>
</dbReference>
<evidence type="ECO:0000256" key="6">
    <source>
        <dbReference type="ARBA" id="ARBA00022807"/>
    </source>
</evidence>
<gene>
    <name evidence="12" type="ORF">CVP05_00205</name>
</gene>
<evidence type="ECO:0000259" key="11">
    <source>
        <dbReference type="PROSITE" id="PS51935"/>
    </source>
</evidence>
<dbReference type="PROSITE" id="PS51257">
    <property type="entry name" value="PROKAR_LIPOPROTEIN"/>
    <property type="match status" value="1"/>
</dbReference>
<dbReference type="AlphaFoldDB" id="A0A2M8S569"/>
<dbReference type="OrthoDB" id="9807055at2"/>
<dbReference type="SUPFAM" id="SSF54001">
    <property type="entry name" value="Cysteine proteinases"/>
    <property type="match status" value="1"/>
</dbReference>
<feature type="signal peptide" evidence="10">
    <location>
        <begin position="1"/>
        <end position="21"/>
    </location>
</feature>
<comment type="similarity">
    <text evidence="2">Belongs to the peptidase C40 family.</text>
</comment>
<dbReference type="Gene3D" id="3.90.1720.10">
    <property type="entry name" value="endopeptidase domain like (from Nostoc punctiforme)"/>
    <property type="match status" value="1"/>
</dbReference>
<dbReference type="Proteomes" id="UP000229329">
    <property type="component" value="Unassembled WGS sequence"/>
</dbReference>
<dbReference type="GO" id="GO:0006508">
    <property type="term" value="P:proteolysis"/>
    <property type="evidence" value="ECO:0007669"/>
    <property type="project" value="UniProtKB-KW"/>
</dbReference>
<comment type="subcellular location">
    <subcellularLocation>
        <location evidence="1">Membrane</location>
        <topology evidence="1">Lipid-anchor</topology>
    </subcellularLocation>
</comment>
<dbReference type="GO" id="GO:0008234">
    <property type="term" value="F:cysteine-type peptidase activity"/>
    <property type="evidence" value="ECO:0007669"/>
    <property type="project" value="UniProtKB-KW"/>
</dbReference>
<keyword evidence="4 10" id="KW-0732">Signal</keyword>
<proteinExistence type="inferred from homology"/>
<evidence type="ECO:0000256" key="9">
    <source>
        <dbReference type="ARBA" id="ARBA00023288"/>
    </source>
</evidence>
<comment type="caution">
    <text evidence="12">The sequence shown here is derived from an EMBL/GenBank/DDBJ whole genome shotgun (WGS) entry which is preliminary data.</text>
</comment>
<keyword evidence="13" id="KW-1185">Reference proteome</keyword>
<evidence type="ECO:0000256" key="10">
    <source>
        <dbReference type="SAM" id="SignalP"/>
    </source>
</evidence>
<evidence type="ECO:0000256" key="4">
    <source>
        <dbReference type="ARBA" id="ARBA00022729"/>
    </source>
</evidence>
<accession>A0A2M8S569</accession>
<evidence type="ECO:0000256" key="7">
    <source>
        <dbReference type="ARBA" id="ARBA00023136"/>
    </source>
</evidence>
<feature type="domain" description="NlpC/P60" evidence="11">
    <location>
        <begin position="57"/>
        <end position="175"/>
    </location>
</feature>
<keyword evidence="5" id="KW-0378">Hydrolase</keyword>
<evidence type="ECO:0000256" key="5">
    <source>
        <dbReference type="ARBA" id="ARBA00022801"/>
    </source>
</evidence>
<evidence type="ECO:0000313" key="13">
    <source>
        <dbReference type="Proteomes" id="UP000229329"/>
    </source>
</evidence>
<reference evidence="12 13" key="1">
    <citation type="submission" date="2017-11" db="EMBL/GenBank/DDBJ databases">
        <title>Reclassification of Bisgaard taxon 7 as Conservatibacter flavescens gen. nov., sp. nov.</title>
        <authorList>
            <person name="Christensen H."/>
        </authorList>
    </citation>
    <scope>NUCLEOTIDE SEQUENCE [LARGE SCALE GENOMIC DNA]</scope>
    <source>
        <strain evidence="12 13">7_4</strain>
    </source>
</reference>
<keyword evidence="9" id="KW-0449">Lipoprotein</keyword>
<sequence length="175" mass="19805">MLKKLLIITGLLSLTACSSNSSTSEYAPQQRDDVKLTQFIQDLRTNKPYNDEVVYSPATSKKLNSIYREWAGTRYRLGGTTKSGIDCSAFMQTTFIKTYGLALPRTTSEQQHVGKRINKSELKQGDLVFFRKNRHVGVYIGNGQFMHASSSQGVTISSLNESYWSRNYTQSRRVL</sequence>
<dbReference type="InterPro" id="IPR052062">
    <property type="entry name" value="Murein_DD/LD_carboxypeptidase"/>
</dbReference>
<dbReference type="Pfam" id="PF00877">
    <property type="entry name" value="NLPC_P60"/>
    <property type="match status" value="1"/>
</dbReference>
<feature type="chain" id="PRO_5014870259" description="NlpC/P60 domain-containing protein" evidence="10">
    <location>
        <begin position="22"/>
        <end position="175"/>
    </location>
</feature>
<dbReference type="PANTHER" id="PTHR47360">
    <property type="entry name" value="MUREIN DD-ENDOPEPTIDASE MEPS/MUREIN LD-CARBOXYPEPTIDASE"/>
    <property type="match status" value="1"/>
</dbReference>
<evidence type="ECO:0000256" key="8">
    <source>
        <dbReference type="ARBA" id="ARBA00023139"/>
    </source>
</evidence>
<evidence type="ECO:0000256" key="2">
    <source>
        <dbReference type="ARBA" id="ARBA00007074"/>
    </source>
</evidence>
<dbReference type="GO" id="GO:0016020">
    <property type="term" value="C:membrane"/>
    <property type="evidence" value="ECO:0007669"/>
    <property type="project" value="UniProtKB-SubCell"/>
</dbReference>
<keyword evidence="8" id="KW-0564">Palmitate</keyword>
<evidence type="ECO:0000256" key="1">
    <source>
        <dbReference type="ARBA" id="ARBA00004635"/>
    </source>
</evidence>
<evidence type="ECO:0000313" key="12">
    <source>
        <dbReference type="EMBL" id="PJG86277.1"/>
    </source>
</evidence>
<dbReference type="PROSITE" id="PS51935">
    <property type="entry name" value="NLPC_P60"/>
    <property type="match status" value="1"/>
</dbReference>
<dbReference type="InterPro" id="IPR000064">
    <property type="entry name" value="NLP_P60_dom"/>
</dbReference>
<organism evidence="12 13">
    <name type="scientific">Conservatibacter flavescens</name>
    <dbReference type="NCBI Taxonomy" id="28161"/>
    <lineage>
        <taxon>Bacteria</taxon>
        <taxon>Pseudomonadati</taxon>
        <taxon>Pseudomonadota</taxon>
        <taxon>Gammaproteobacteria</taxon>
        <taxon>Pasteurellales</taxon>
        <taxon>Pasteurellaceae</taxon>
        <taxon>Conservatibacter</taxon>
    </lineage>
</organism>